<dbReference type="OrthoDB" id="203824at2759"/>
<dbReference type="PANTHER" id="PTHR11225">
    <property type="entry name" value="NUCLEAR PORE COMPLEX PROTEIN NUP93 NUCLEOPORIN NUP93 DEAD EYE PROTEIN"/>
    <property type="match status" value="1"/>
</dbReference>
<dbReference type="InterPro" id="IPR007231">
    <property type="entry name" value="Nucleoporin_int_Nup93/Nic96"/>
</dbReference>
<dbReference type="AlphaFoldDB" id="A0A9W8GSK5"/>
<evidence type="ECO:0000256" key="1">
    <source>
        <dbReference type="ARBA" id="ARBA00004259"/>
    </source>
</evidence>
<dbReference type="SMART" id="SM00558">
    <property type="entry name" value="JmjC"/>
    <property type="match status" value="1"/>
</dbReference>
<evidence type="ECO:0000259" key="5">
    <source>
        <dbReference type="PROSITE" id="PS51184"/>
    </source>
</evidence>
<proteinExistence type="inferred from homology"/>
<evidence type="ECO:0000256" key="3">
    <source>
        <dbReference type="ARBA" id="ARBA00023242"/>
    </source>
</evidence>
<name>A0A9W8GSK5_9FUNG</name>
<reference evidence="6" key="1">
    <citation type="submission" date="2022-07" db="EMBL/GenBank/DDBJ databases">
        <title>Phylogenomic reconstructions and comparative analyses of Kickxellomycotina fungi.</title>
        <authorList>
            <person name="Reynolds N.K."/>
            <person name="Stajich J.E."/>
            <person name="Barry K."/>
            <person name="Grigoriev I.V."/>
            <person name="Crous P."/>
            <person name="Smith M.E."/>
        </authorList>
    </citation>
    <scope>NUCLEOTIDE SEQUENCE</scope>
    <source>
        <strain evidence="6">BCRC 34297</strain>
    </source>
</reference>
<feature type="compositionally biased region" description="Basic and acidic residues" evidence="4">
    <location>
        <begin position="332"/>
        <end position="345"/>
    </location>
</feature>
<feature type="domain" description="JmjC" evidence="5">
    <location>
        <begin position="46"/>
        <end position="256"/>
    </location>
</feature>
<dbReference type="Pfam" id="PF02373">
    <property type="entry name" value="JmjC"/>
    <property type="match status" value="1"/>
</dbReference>
<dbReference type="GO" id="GO:0006606">
    <property type="term" value="P:protein import into nucleus"/>
    <property type="evidence" value="ECO:0007669"/>
    <property type="project" value="TreeGrafter"/>
</dbReference>
<dbReference type="GO" id="GO:0016973">
    <property type="term" value="P:poly(A)+ mRNA export from nucleus"/>
    <property type="evidence" value="ECO:0007669"/>
    <property type="project" value="TreeGrafter"/>
</dbReference>
<dbReference type="GO" id="GO:0017056">
    <property type="term" value="F:structural constituent of nuclear pore"/>
    <property type="evidence" value="ECO:0007669"/>
    <property type="project" value="InterPro"/>
</dbReference>
<dbReference type="Gene3D" id="2.60.120.650">
    <property type="entry name" value="Cupin"/>
    <property type="match status" value="1"/>
</dbReference>
<gene>
    <name evidence="6" type="primary">NIC96</name>
    <name evidence="6" type="ORF">GGI19_004495</name>
</gene>
<evidence type="ECO:0000256" key="4">
    <source>
        <dbReference type="SAM" id="MobiDB-lite"/>
    </source>
</evidence>
<organism evidence="6 7">
    <name type="scientific">Coemansia pectinata</name>
    <dbReference type="NCBI Taxonomy" id="1052879"/>
    <lineage>
        <taxon>Eukaryota</taxon>
        <taxon>Fungi</taxon>
        <taxon>Fungi incertae sedis</taxon>
        <taxon>Zoopagomycota</taxon>
        <taxon>Kickxellomycotina</taxon>
        <taxon>Kickxellomycetes</taxon>
        <taxon>Kickxellales</taxon>
        <taxon>Kickxellaceae</taxon>
        <taxon>Coemansia</taxon>
    </lineage>
</organism>
<keyword evidence="7" id="KW-1185">Reference proteome</keyword>
<dbReference type="GO" id="GO:0005643">
    <property type="term" value="C:nuclear pore"/>
    <property type="evidence" value="ECO:0007669"/>
    <property type="project" value="InterPro"/>
</dbReference>
<comment type="similarity">
    <text evidence="2">Belongs to the nucleoporin interacting component (NIC) family.</text>
</comment>
<dbReference type="PROSITE" id="PS51184">
    <property type="entry name" value="JMJC"/>
    <property type="match status" value="1"/>
</dbReference>
<evidence type="ECO:0000256" key="2">
    <source>
        <dbReference type="ARBA" id="ARBA00010186"/>
    </source>
</evidence>
<dbReference type="PANTHER" id="PTHR11225:SF4">
    <property type="entry name" value="NUCLEAR PORE COMPLEX PROTEIN NUP93"/>
    <property type="match status" value="1"/>
</dbReference>
<comment type="subcellular location">
    <subcellularLocation>
        <location evidence="1">Nucleus envelope</location>
    </subcellularLocation>
</comment>
<keyword evidence="3" id="KW-0539">Nucleus</keyword>
<feature type="compositionally biased region" description="Low complexity" evidence="4">
    <location>
        <begin position="321"/>
        <end position="331"/>
    </location>
</feature>
<feature type="region of interest" description="Disordered" evidence="4">
    <location>
        <begin position="281"/>
        <end position="368"/>
    </location>
</feature>
<feature type="compositionally biased region" description="Low complexity" evidence="4">
    <location>
        <begin position="352"/>
        <end position="362"/>
    </location>
</feature>
<dbReference type="Pfam" id="PF04097">
    <property type="entry name" value="Nic96"/>
    <property type="match status" value="1"/>
</dbReference>
<evidence type="ECO:0000313" key="7">
    <source>
        <dbReference type="Proteomes" id="UP001140011"/>
    </source>
</evidence>
<comment type="caution">
    <text evidence="6">The sequence shown here is derived from an EMBL/GenBank/DDBJ whole genome shotgun (WGS) entry which is preliminary data.</text>
</comment>
<accession>A0A9W8GSK5</accession>
<dbReference type="SUPFAM" id="SSF51197">
    <property type="entry name" value="Clavaminate synthase-like"/>
    <property type="match status" value="1"/>
</dbReference>
<dbReference type="InterPro" id="IPR003347">
    <property type="entry name" value="JmjC_dom"/>
</dbReference>
<dbReference type="EMBL" id="JANBUH010000403">
    <property type="protein sequence ID" value="KAJ2751420.1"/>
    <property type="molecule type" value="Genomic_DNA"/>
</dbReference>
<dbReference type="Proteomes" id="UP001140011">
    <property type="component" value="Unassembled WGS sequence"/>
</dbReference>
<sequence>WKKHRACVKRGILKLKDWPPTDDFESRLPDHFKHFMKALPFPEYTQRAGQFNLVNRLPAEFVPPDLGPKMYCAYGSSDGEGGVGTTNLHCDMADAVNIMAYAPAEFLRERNIEVPGIWTHSDGSSSTPPAAANTDAPAAAAVWDIYPPEAMSDLRKFIGKSVGMSYSAECSGPVAAKLGDPIHNQETFLTQPMRKRFFERYEHSCYRIYQIPGDAVFVPAGCAHQVCNYASAVKVAMDFVSPERVEHSRRLTEEFRQLNNRHPRNRDLLQLGNILWWTFAGEQPPPEQPELSDSYSEDERRPRRQKQQAKAGNQPKKQAKKSVAASGSGSKARPEPKAKDTSSNDRKRHSHSSLSSLSSSFSIEEQEDVDSDDILVNTLLEESKRLTTHLTSSEIPSVHRGLDLLESESRKLVARSVRNGKALDPRAQSMLASSGVDTDELTENVASAALLSAFEMLQPTYDANVESFLGQQQEQSIINAIEESQLSTLDDFDRNMSQHMHNVWEDTQRRLFEELGQYQAVESRPFLDSVSLGDAGSSLAQQSSPAFGLSVGGDKKCTQPRVERYAQVVRKLNDARVSSSSQQFELLAGLEKATADSSQELKSKQIGQVWKLLEHYTALSLSSGATTEGDMDKRLVAGACEYLEKTFIEHVDSKIAQYPHDANIGGVPSVERRVKGYLKILYTRTDRAPRDVETFEDEAVWAHLFMLYRCGYKQEALAYALKMEDVFDSGDSGFVTHLKAFLDDSPSVRSGDVPVATTSFVDPFKAALYRAIGRGNVPKNADAGAILTTEDYMWINLAQIRDADKIGSRAGSQQNRDMLETLQASMLKHGPAHFDPSGNSPLLYFRVLLLCGLFENAIDYLLQSERFQIEAVHMAIALVYYKLLRLPTPLAGSEPTASAGDSSYLVASESAGSVRGRFDFSRLIIHYARALSKDNADDDAISYLLLLTLPGYLPSQSGISTEQAAAMQTRKRSLCEQAIVRILYERQEYAHFLGDIQSDGTRKRGVLERFLPLLGITTSEQFSQTIIRRLADRSRDEGRLADTVLLYNLGERYNTVLNVLCKQLGEVLHHRSIGSSSAAFVDSAAAVVGLEDVEGVARAVLAHYRQREHISRVLDDRAVSTCSMLLAIIDFANSHQRGAYEEALELIESTNLLPLGSNGDVTGATQHAEQVRTLDDAITRNFSLILLTTMDTLSRIYAGLKESPFLDAVKQANMQQLRRKSRGLMVFAGMIQFRMPSDTFAKLNRMDVFMN</sequence>
<evidence type="ECO:0000313" key="6">
    <source>
        <dbReference type="EMBL" id="KAJ2751420.1"/>
    </source>
</evidence>
<protein>
    <submittedName>
        <fullName evidence="6">Nuclear pore complex subunit</fullName>
    </submittedName>
</protein>
<feature type="non-terminal residue" evidence="6">
    <location>
        <position position="1251"/>
    </location>
</feature>